<gene>
    <name evidence="2" type="ORF">SAMN05444586_10626</name>
</gene>
<dbReference type="EMBL" id="FOZU01000062">
    <property type="protein sequence ID" value="SFT24902.1"/>
    <property type="molecule type" value="Genomic_DNA"/>
</dbReference>
<proteinExistence type="predicted"/>
<reference evidence="3" key="1">
    <citation type="submission" date="2016-10" db="EMBL/GenBank/DDBJ databases">
        <authorList>
            <person name="Varghese N."/>
            <person name="Submissions S."/>
        </authorList>
    </citation>
    <scope>NUCLEOTIDE SEQUENCE [LARGE SCALE GENOMIC DNA]</scope>
    <source>
        <strain evidence="3">ANC 5076</strain>
    </source>
</reference>
<dbReference type="InterPro" id="IPR001932">
    <property type="entry name" value="PPM-type_phosphatase-like_dom"/>
</dbReference>
<organism evidence="2 3">
    <name type="scientific">Acinetobacter bohemicus</name>
    <dbReference type="NCBI Taxonomy" id="1435036"/>
    <lineage>
        <taxon>Bacteria</taxon>
        <taxon>Pseudomonadati</taxon>
        <taxon>Pseudomonadota</taxon>
        <taxon>Gammaproteobacteria</taxon>
        <taxon>Moraxellales</taxon>
        <taxon>Moraxellaceae</taxon>
        <taxon>Acinetobacter</taxon>
    </lineage>
</organism>
<dbReference type="InterPro" id="IPR036457">
    <property type="entry name" value="PPM-type-like_dom_sf"/>
</dbReference>
<protein>
    <submittedName>
        <fullName evidence="2">Serine/threonine protein phosphatase PrpC</fullName>
    </submittedName>
</protein>
<dbReference type="RefSeq" id="WP_081410470.1">
    <property type="nucleotide sequence ID" value="NZ_CAJJDZ010000006.1"/>
</dbReference>
<feature type="domain" description="PPM-type phosphatase" evidence="1">
    <location>
        <begin position="43"/>
        <end position="241"/>
    </location>
</feature>
<name>A0A1I6WG36_9GAMM</name>
<evidence type="ECO:0000259" key="1">
    <source>
        <dbReference type="Pfam" id="PF13672"/>
    </source>
</evidence>
<keyword evidence="3" id="KW-1185">Reference proteome</keyword>
<dbReference type="Pfam" id="PF13672">
    <property type="entry name" value="PP2C_2"/>
    <property type="match status" value="1"/>
</dbReference>
<accession>A0A1I6WG36</accession>
<evidence type="ECO:0000313" key="3">
    <source>
        <dbReference type="Proteomes" id="UP000182827"/>
    </source>
</evidence>
<dbReference type="AlphaFoldDB" id="A0A1I6WG36"/>
<dbReference type="Gene3D" id="3.60.40.10">
    <property type="entry name" value="PPM-type phosphatase domain"/>
    <property type="match status" value="1"/>
</dbReference>
<dbReference type="Proteomes" id="UP000182827">
    <property type="component" value="Unassembled WGS sequence"/>
</dbReference>
<dbReference type="SUPFAM" id="SSF81606">
    <property type="entry name" value="PP2C-like"/>
    <property type="match status" value="1"/>
</dbReference>
<evidence type="ECO:0000313" key="2">
    <source>
        <dbReference type="EMBL" id="SFT24902.1"/>
    </source>
</evidence>
<sequence>MKKIIYEMQGLTWQARKKNQQDAILIKNKVIYEKGRYSSLDISTDKNAWCVAVADGISSQPNSDKAAIAVLEIINEYYKNNTADIRLSYIQEVLCSKLKAKSVIDSATTMALIRHSAEDEYNQIRIQSLGDSRVYYFSHQLQSWSILTKDDNFFNEMDISNFSEESLAVLNSGQELASIYDTLTGYFCANSIHEVDEKITQIHKVEPNDVLMVCTDGVFDAITHDEWPLVQINQSLKEWLKNFVEMLKPFAGDNISLVLVKAITD</sequence>